<dbReference type="PANTHER" id="PTHR30441">
    <property type="entry name" value="DUF748 DOMAIN-CONTAINING PROTEIN"/>
    <property type="match status" value="1"/>
</dbReference>
<comment type="caution">
    <text evidence="2">The sequence shown here is derived from an EMBL/GenBank/DDBJ whole genome shotgun (WGS) entry which is preliminary data.</text>
</comment>
<name>A0A9D1EXL0_9BACT</name>
<dbReference type="PANTHER" id="PTHR30441:SF8">
    <property type="entry name" value="DUF748 DOMAIN-CONTAINING PROTEIN"/>
    <property type="match status" value="1"/>
</dbReference>
<evidence type="ECO:0008006" key="4">
    <source>
        <dbReference type="Google" id="ProtNLM"/>
    </source>
</evidence>
<keyword evidence="1" id="KW-0472">Membrane</keyword>
<dbReference type="GO" id="GO:0005886">
    <property type="term" value="C:plasma membrane"/>
    <property type="evidence" value="ECO:0007669"/>
    <property type="project" value="TreeGrafter"/>
</dbReference>
<dbReference type="EMBL" id="DVIU01000021">
    <property type="protein sequence ID" value="HIS35197.1"/>
    <property type="molecule type" value="Genomic_DNA"/>
</dbReference>
<keyword evidence="1" id="KW-0812">Transmembrane</keyword>
<dbReference type="GO" id="GO:0090313">
    <property type="term" value="P:regulation of protein targeting to membrane"/>
    <property type="evidence" value="ECO:0007669"/>
    <property type="project" value="TreeGrafter"/>
</dbReference>
<organism evidence="2 3">
    <name type="scientific">Candidatus Scatousia excrementigallinarum</name>
    <dbReference type="NCBI Taxonomy" id="2840935"/>
    <lineage>
        <taxon>Bacteria</taxon>
        <taxon>Candidatus Scatousia</taxon>
    </lineage>
</organism>
<gene>
    <name evidence="2" type="ORF">IAC10_01010</name>
</gene>
<proteinExistence type="predicted"/>
<evidence type="ECO:0000313" key="2">
    <source>
        <dbReference type="EMBL" id="HIS35197.1"/>
    </source>
</evidence>
<protein>
    <recommendedName>
        <fullName evidence="4">AsmA-like C-terminal domain-containing protein</fullName>
    </recommendedName>
</protein>
<accession>A0A9D1EXL0</accession>
<evidence type="ECO:0000256" key="1">
    <source>
        <dbReference type="SAM" id="Phobius"/>
    </source>
</evidence>
<dbReference type="Proteomes" id="UP000823928">
    <property type="component" value="Unassembled WGS sequence"/>
</dbReference>
<sequence length="1486" mass="165978">MGRKLKAIISIGALAALYGAYYWGIPALINKPYFENFIETQIKKSSGFRVDLINPKFKMGLLPSMWLKADQIAVINDDSSIPLKLEQPALKLQIIPLILKNAEISVFNADNSFVELTCDKKGNIKLGQYPVKFDSKSKFTLNKIKINLNKYKIIFNDEIQGKKILLDGKYFNLEDFEKDKRAKFSTESNFIVDGKPSSIKADLDLKLPLNNINEDQFLINADIKNLDLSIFKIYVRAVSKNNYNDLKGILNFNAVTEITKDKHKNITTKLTLDNFGLMKKDLAGSTYCNGRFEVNSTVNTIKNGIHIANLTLKAPKVDLAVNGNVTKLNQKFPYLDLQTTINKSRSENIITLLPGEENLLPDFNFYLLKKHVFYSDVIGHINVKGIANNPELFGNVLITDGYLSERIPNTSKGATVKLSMDKQIMHLDANVQTDPSEEVNVTGDFKLFTNRRSDLHITSTKNINLSKVYKVIMPLHNIIKFEIGPVPLMTISGYGNIDLRVSGTKIEPHGWGEMNFKNANAAFNDIHNLTLKGINAKLTFDDRLAAFKTSKAALYGLPVTVEGTSSLSGDMDFTAATKNQKTENLLKVINTSPVLAELQEVAEPVKSIKGLADLNINLTGHMKPGIEPVFNENLFAKGSVDFHNNTAELKDIPTEFTKLSGRVNFVNQDADFDMVTYIENSKVQFKGTVKNENINATAYSNKFNAGDALRITSRMYPNIPYIKDSESINSSFTAYYQAKADKEIHYDKIIMKGKIYNNFGSGNPILVGNGEFNLKNNHLTVTPLKGMYRNNPYTLKVDVTNFLTDNFRINGNASMKNFNLEALNELGPLEEIFPQYKDKLKEFGRFSGKTNIAVRITDNRLRVFSQLNDVSFIYLPKHLRIKILNGHYLLNNDTLFLNKINAFAGRMPVFINGKVSDVYKNPDADLYINAKPTQEFFDQFFNNKAVYPIKLKGDVNCTAQVKGTQNKLGTKIDLKLDESSSLYYMGATIGDMVSPVTIYADTVVTPNSIKINNFRYDKIITSLNNKQNPNTQLTASGYVEKIDENNFKFKNLRVTTHNPTDAKIFNIIFKKPLMKQGVFTSDLLINGTTASPKILGQLDVTSIDMPFFDATIKDIHTNFKKDLVTLNSRGSVLNNNITLNAVIKNSFPDPIVFKDIKLHFIDLNLNKITGSLQDYDADIYKQQIATPSQIQPLNPSQIRIEKSEVTADNILLKSLSATNFKANVTMGSDSILNVTNYGFDMAQGSVKGTLKYNLNTNDFTINSHIADANAQIITESLFDLKGQLYGTTTGDITLSCNGKSQNLCLNTLSGRGEFKVAHGRMPKLGSLEYLLKAANLAKSGITGLSINSIIDIITPLKTGEFESISGSYEVKDGIAHDINVYSKGKDLNLFLTGSYNVTNSIADMEVYGTLSNNITNVLGRLKNASLNTLLNMIPLLNNNELSPELEAELRKIPNYETNNNIFRIFAVDIDGDINGINYVKSFKWVK</sequence>
<evidence type="ECO:0000313" key="3">
    <source>
        <dbReference type="Proteomes" id="UP000823928"/>
    </source>
</evidence>
<reference evidence="2" key="1">
    <citation type="submission" date="2020-10" db="EMBL/GenBank/DDBJ databases">
        <authorList>
            <person name="Gilroy R."/>
        </authorList>
    </citation>
    <scope>NUCLEOTIDE SEQUENCE</scope>
    <source>
        <strain evidence="2">6276</strain>
    </source>
</reference>
<keyword evidence="1" id="KW-1133">Transmembrane helix</keyword>
<dbReference type="InterPro" id="IPR052894">
    <property type="entry name" value="AsmA-related"/>
</dbReference>
<reference evidence="2" key="2">
    <citation type="journal article" date="2021" name="PeerJ">
        <title>Extensive microbial diversity within the chicken gut microbiome revealed by metagenomics and culture.</title>
        <authorList>
            <person name="Gilroy R."/>
            <person name="Ravi A."/>
            <person name="Getino M."/>
            <person name="Pursley I."/>
            <person name="Horton D.L."/>
            <person name="Alikhan N.F."/>
            <person name="Baker D."/>
            <person name="Gharbi K."/>
            <person name="Hall N."/>
            <person name="Watson M."/>
            <person name="Adriaenssens E.M."/>
            <person name="Foster-Nyarko E."/>
            <person name="Jarju S."/>
            <person name="Secka A."/>
            <person name="Antonio M."/>
            <person name="Oren A."/>
            <person name="Chaudhuri R.R."/>
            <person name="La Ragione R."/>
            <person name="Hildebrand F."/>
            <person name="Pallen M.J."/>
        </authorList>
    </citation>
    <scope>NUCLEOTIDE SEQUENCE</scope>
    <source>
        <strain evidence="2">6276</strain>
    </source>
</reference>
<feature type="transmembrane region" description="Helical" evidence="1">
    <location>
        <begin position="7"/>
        <end position="25"/>
    </location>
</feature>